<gene>
    <name evidence="1" type="ORF">ACFQJ9_08850</name>
</gene>
<proteinExistence type="predicted"/>
<sequence>MTWKLYLYDESGDTIGTANHFESSFSVDMDASGAEALRDALAERPELEGNVGPVGGWESEDGLAYPVWGEEAADIEDPEVALDRVGSEVVSAGLADSYELIDE</sequence>
<organism evidence="1 2">
    <name type="scientific">Halospeciosus flavus</name>
    <dbReference type="NCBI Taxonomy" id="3032283"/>
    <lineage>
        <taxon>Archaea</taxon>
        <taxon>Methanobacteriati</taxon>
        <taxon>Methanobacteriota</taxon>
        <taxon>Stenosarchaea group</taxon>
        <taxon>Halobacteria</taxon>
        <taxon>Halobacteriales</taxon>
        <taxon>Halobacteriaceae</taxon>
        <taxon>Halospeciosus</taxon>
    </lineage>
</organism>
<dbReference type="Proteomes" id="UP001596447">
    <property type="component" value="Unassembled WGS sequence"/>
</dbReference>
<accession>A0ABD5Z2X5</accession>
<dbReference type="AlphaFoldDB" id="A0ABD5Z2X5"/>
<protein>
    <submittedName>
        <fullName evidence="1">Uncharacterized protein</fullName>
    </submittedName>
</protein>
<dbReference type="EMBL" id="JBHTAR010000011">
    <property type="protein sequence ID" value="MFC7199518.1"/>
    <property type="molecule type" value="Genomic_DNA"/>
</dbReference>
<name>A0ABD5Z2X5_9EURY</name>
<evidence type="ECO:0000313" key="1">
    <source>
        <dbReference type="EMBL" id="MFC7199518.1"/>
    </source>
</evidence>
<dbReference type="RefSeq" id="WP_279529448.1">
    <property type="nucleotide sequence ID" value="NZ_CP122312.1"/>
</dbReference>
<keyword evidence="2" id="KW-1185">Reference proteome</keyword>
<comment type="caution">
    <text evidence="1">The sequence shown here is derived from an EMBL/GenBank/DDBJ whole genome shotgun (WGS) entry which is preliminary data.</text>
</comment>
<evidence type="ECO:0000313" key="2">
    <source>
        <dbReference type="Proteomes" id="UP001596447"/>
    </source>
</evidence>
<reference evidence="1 2" key="1">
    <citation type="journal article" date="2019" name="Int. J. Syst. Evol. Microbiol.">
        <title>The Global Catalogue of Microorganisms (GCM) 10K type strain sequencing project: providing services to taxonomists for standard genome sequencing and annotation.</title>
        <authorList>
            <consortium name="The Broad Institute Genomics Platform"/>
            <consortium name="The Broad Institute Genome Sequencing Center for Infectious Disease"/>
            <person name="Wu L."/>
            <person name="Ma J."/>
        </authorList>
    </citation>
    <scope>NUCLEOTIDE SEQUENCE [LARGE SCALE GENOMIC DNA]</scope>
    <source>
        <strain evidence="1 2">XZGYJ-43</strain>
    </source>
</reference>